<dbReference type="OrthoDB" id="10499889at2759"/>
<protein>
    <submittedName>
        <fullName evidence="1">Uncharacterized protein</fullName>
    </submittedName>
</protein>
<evidence type="ECO:0000313" key="1">
    <source>
        <dbReference type="EMBL" id="KAE8155715.1"/>
    </source>
</evidence>
<sequence>MLGELLASDRNAAITSDEWKTIFAYVLRQFIKERYSDWGVPGLDVEQVLGLATFAEYKDGPAQMDFDAVTGPLEPELLNTLGTEEVRAGMHWGAPFAALNDACRNRPAYAFETMIEIDARRALMNLEEWFVKLDPTTRGDCRRIKLEQ</sequence>
<gene>
    <name evidence="1" type="ORF">BDV40DRAFT_306738</name>
</gene>
<accession>A0A5N6UAV1</accession>
<name>A0A5N6UAV1_ASPTM</name>
<organism evidence="1 2">
    <name type="scientific">Aspergillus tamarii</name>
    <dbReference type="NCBI Taxonomy" id="41984"/>
    <lineage>
        <taxon>Eukaryota</taxon>
        <taxon>Fungi</taxon>
        <taxon>Dikarya</taxon>
        <taxon>Ascomycota</taxon>
        <taxon>Pezizomycotina</taxon>
        <taxon>Eurotiomycetes</taxon>
        <taxon>Eurotiomycetidae</taxon>
        <taxon>Eurotiales</taxon>
        <taxon>Aspergillaceae</taxon>
        <taxon>Aspergillus</taxon>
        <taxon>Aspergillus subgen. Circumdati</taxon>
    </lineage>
</organism>
<keyword evidence="2" id="KW-1185">Reference proteome</keyword>
<evidence type="ECO:0000313" key="2">
    <source>
        <dbReference type="Proteomes" id="UP000326950"/>
    </source>
</evidence>
<dbReference type="AlphaFoldDB" id="A0A5N6UAV1"/>
<proteinExistence type="predicted"/>
<dbReference type="Proteomes" id="UP000326950">
    <property type="component" value="Unassembled WGS sequence"/>
</dbReference>
<dbReference type="EMBL" id="ML738809">
    <property type="protein sequence ID" value="KAE8155715.1"/>
    <property type="molecule type" value="Genomic_DNA"/>
</dbReference>
<reference evidence="1 2" key="1">
    <citation type="submission" date="2019-04" db="EMBL/GenBank/DDBJ databases">
        <title>Friends and foes A comparative genomics study of 23 Aspergillus species from section Flavi.</title>
        <authorList>
            <consortium name="DOE Joint Genome Institute"/>
            <person name="Kjaerbolling I."/>
            <person name="Vesth T."/>
            <person name="Frisvad J.C."/>
            <person name="Nybo J.L."/>
            <person name="Theobald S."/>
            <person name="Kildgaard S."/>
            <person name="Isbrandt T."/>
            <person name="Kuo A."/>
            <person name="Sato A."/>
            <person name="Lyhne E.K."/>
            <person name="Kogle M.E."/>
            <person name="Wiebenga A."/>
            <person name="Kun R.S."/>
            <person name="Lubbers R.J."/>
            <person name="Makela M.R."/>
            <person name="Barry K."/>
            <person name="Chovatia M."/>
            <person name="Clum A."/>
            <person name="Daum C."/>
            <person name="Haridas S."/>
            <person name="He G."/>
            <person name="LaButti K."/>
            <person name="Lipzen A."/>
            <person name="Mondo S."/>
            <person name="Riley R."/>
            <person name="Salamov A."/>
            <person name="Simmons B.A."/>
            <person name="Magnuson J.K."/>
            <person name="Henrissat B."/>
            <person name="Mortensen U.H."/>
            <person name="Larsen T.O."/>
            <person name="Devries R.P."/>
            <person name="Grigoriev I.V."/>
            <person name="Machida M."/>
            <person name="Baker S.E."/>
            <person name="Andersen M.R."/>
        </authorList>
    </citation>
    <scope>NUCLEOTIDE SEQUENCE [LARGE SCALE GENOMIC DNA]</scope>
    <source>
        <strain evidence="1 2">CBS 117626</strain>
    </source>
</reference>